<gene>
    <name evidence="1" type="ORF">RHD99_11740</name>
</gene>
<keyword evidence="2" id="KW-1185">Reference proteome</keyword>
<proteinExistence type="predicted"/>
<organism evidence="1 2">
    <name type="scientific">Buttiauxella selenatireducens</name>
    <dbReference type="NCBI Taxonomy" id="3073902"/>
    <lineage>
        <taxon>Bacteria</taxon>
        <taxon>Pseudomonadati</taxon>
        <taxon>Pseudomonadota</taxon>
        <taxon>Gammaproteobacteria</taxon>
        <taxon>Enterobacterales</taxon>
        <taxon>Enterobacteriaceae</taxon>
        <taxon>Buttiauxella</taxon>
    </lineage>
</organism>
<sequence>MKTIKMNFENPAGKEYHVKNATEEPLSNDAPIRTPSITVINFTNAIASSAG</sequence>
<dbReference type="EMBL" id="CP133838">
    <property type="protein sequence ID" value="WMY76546.1"/>
    <property type="molecule type" value="Genomic_DNA"/>
</dbReference>
<evidence type="ECO:0000313" key="1">
    <source>
        <dbReference type="EMBL" id="WMY76546.1"/>
    </source>
</evidence>
<accession>A0ABY9SGB1</accession>
<name>A0ABY9SGB1_9ENTR</name>
<dbReference type="Proteomes" id="UP001246690">
    <property type="component" value="Chromosome"/>
</dbReference>
<protein>
    <submittedName>
        <fullName evidence="1">Uncharacterized protein</fullName>
    </submittedName>
</protein>
<dbReference type="RefSeq" id="WP_309878963.1">
    <property type="nucleotide sequence ID" value="NZ_CP133838.1"/>
</dbReference>
<reference evidence="1 2" key="1">
    <citation type="submission" date="2023-09" db="EMBL/GenBank/DDBJ databases">
        <title>Buttiauxella selenatireducens sp. nov., isolated from the rhizosphere of Cardamine hupingshanesis.</title>
        <authorList>
            <person name="Zhang S."/>
            <person name="Xu Z."/>
            <person name="Wang H."/>
            <person name="Guo Y."/>
        </authorList>
    </citation>
    <scope>NUCLEOTIDE SEQUENCE [LARGE SCALE GENOMIC DNA]</scope>
    <source>
        <strain evidence="1 2">R73</strain>
    </source>
</reference>
<evidence type="ECO:0000313" key="2">
    <source>
        <dbReference type="Proteomes" id="UP001246690"/>
    </source>
</evidence>